<keyword evidence="1" id="KW-1133">Transmembrane helix</keyword>
<feature type="signal peptide" evidence="2">
    <location>
        <begin position="1"/>
        <end position="19"/>
    </location>
</feature>
<evidence type="ECO:0000313" key="3">
    <source>
        <dbReference type="EMBL" id="KZT54953.1"/>
    </source>
</evidence>
<name>A0A165EIR8_9BASI</name>
<organism evidence="3 4">
    <name type="scientific">Calocera cornea HHB12733</name>
    <dbReference type="NCBI Taxonomy" id="1353952"/>
    <lineage>
        <taxon>Eukaryota</taxon>
        <taxon>Fungi</taxon>
        <taxon>Dikarya</taxon>
        <taxon>Basidiomycota</taxon>
        <taxon>Agaricomycotina</taxon>
        <taxon>Dacrymycetes</taxon>
        <taxon>Dacrymycetales</taxon>
        <taxon>Dacrymycetaceae</taxon>
        <taxon>Calocera</taxon>
    </lineage>
</organism>
<keyword evidence="1" id="KW-0812">Transmembrane</keyword>
<dbReference type="EMBL" id="KV424003">
    <property type="protein sequence ID" value="KZT54953.1"/>
    <property type="molecule type" value="Genomic_DNA"/>
</dbReference>
<feature type="transmembrane region" description="Helical" evidence="1">
    <location>
        <begin position="259"/>
        <end position="277"/>
    </location>
</feature>
<dbReference type="AlphaFoldDB" id="A0A165EIR8"/>
<evidence type="ECO:0000256" key="2">
    <source>
        <dbReference type="SAM" id="SignalP"/>
    </source>
</evidence>
<reference evidence="3 4" key="1">
    <citation type="journal article" date="2016" name="Mol. Biol. Evol.">
        <title>Comparative Genomics of Early-Diverging Mushroom-Forming Fungi Provides Insights into the Origins of Lignocellulose Decay Capabilities.</title>
        <authorList>
            <person name="Nagy L.G."/>
            <person name="Riley R."/>
            <person name="Tritt A."/>
            <person name="Adam C."/>
            <person name="Daum C."/>
            <person name="Floudas D."/>
            <person name="Sun H."/>
            <person name="Yadav J.S."/>
            <person name="Pangilinan J."/>
            <person name="Larsson K.H."/>
            <person name="Matsuura K."/>
            <person name="Barry K."/>
            <person name="Labutti K."/>
            <person name="Kuo R."/>
            <person name="Ohm R.A."/>
            <person name="Bhattacharya S.S."/>
            <person name="Shirouzu T."/>
            <person name="Yoshinaga Y."/>
            <person name="Martin F.M."/>
            <person name="Grigoriev I.V."/>
            <person name="Hibbett D.S."/>
        </authorList>
    </citation>
    <scope>NUCLEOTIDE SEQUENCE [LARGE SCALE GENOMIC DNA]</scope>
    <source>
        <strain evidence="3 4">HHB12733</strain>
    </source>
</reference>
<protein>
    <submittedName>
        <fullName evidence="3">Uncharacterized protein</fullName>
    </submittedName>
</protein>
<keyword evidence="4" id="KW-1185">Reference proteome</keyword>
<evidence type="ECO:0000313" key="4">
    <source>
        <dbReference type="Proteomes" id="UP000076842"/>
    </source>
</evidence>
<gene>
    <name evidence="3" type="ORF">CALCODRAFT_499136</name>
</gene>
<proteinExistence type="predicted"/>
<accession>A0A165EIR8</accession>
<sequence>MPPFSAMLLLALFAVAAHAWSFTIARQPETCTSVLISWSDGVPPFTFTFLHPPDISSDVATNISDWSTGASEAYTFNQTMPLGADIIISSIEFRPLIVVGSDSTGFGSGGTSQVFDVLSLPGCALTPARNASDPSLLQSFAFSSVIACGTVTATHNGSLSGPINVDTIVPLGQSHRTTLNASVSNTLSWSLPVSAGTDVFFAFSKPDDPTGKSLVVTPFMAVSQGNGSCGASGTLSSATALPTGPVGSSALGRSEAPPAVLWAVGIAAFAALVFGTAGL</sequence>
<dbReference type="InParanoid" id="A0A165EIR8"/>
<feature type="chain" id="PRO_5007857251" evidence="2">
    <location>
        <begin position="20"/>
        <end position="279"/>
    </location>
</feature>
<keyword evidence="1" id="KW-0472">Membrane</keyword>
<evidence type="ECO:0000256" key="1">
    <source>
        <dbReference type="SAM" id="Phobius"/>
    </source>
</evidence>
<keyword evidence="2" id="KW-0732">Signal</keyword>
<dbReference type="Proteomes" id="UP000076842">
    <property type="component" value="Unassembled WGS sequence"/>
</dbReference>